<evidence type="ECO:0000313" key="4">
    <source>
        <dbReference type="Proteomes" id="UP000190341"/>
    </source>
</evidence>
<dbReference type="OrthoDB" id="8757083at2"/>
<keyword evidence="2" id="KW-0812">Transmembrane</keyword>
<keyword evidence="2" id="KW-0472">Membrane</keyword>
<dbReference type="Proteomes" id="UP000190341">
    <property type="component" value="Unassembled WGS sequence"/>
</dbReference>
<feature type="region of interest" description="Disordered" evidence="1">
    <location>
        <begin position="112"/>
        <end position="137"/>
    </location>
</feature>
<evidence type="ECO:0000256" key="2">
    <source>
        <dbReference type="SAM" id="Phobius"/>
    </source>
</evidence>
<gene>
    <name evidence="3" type="ORF">SAMN06296058_0629</name>
</gene>
<feature type="transmembrane region" description="Helical" evidence="2">
    <location>
        <begin position="83"/>
        <end position="103"/>
    </location>
</feature>
<reference evidence="3 4" key="1">
    <citation type="submission" date="2017-02" db="EMBL/GenBank/DDBJ databases">
        <authorList>
            <person name="Peterson S.W."/>
        </authorList>
    </citation>
    <scope>NUCLEOTIDE SEQUENCE [LARGE SCALE GENOMIC DNA]</scope>
    <source>
        <strain evidence="3 4">P15</strain>
    </source>
</reference>
<sequence length="137" mass="14721">MATPNYHAGPGTPRIARRASATNSSKGGDAANEGNMDTRLTKLEAVLPMLATKADLESLRASLAHSLGDIKTEFERGQKENRAWMLTTVLALFLGVVTLGTFLSRNLDQRLAPSSASERPVTMPLTHAPPTERSLAH</sequence>
<proteinExistence type="predicted"/>
<dbReference type="STRING" id="428993.SAMN06296058_0629"/>
<dbReference type="AlphaFoldDB" id="A0A1T5J957"/>
<keyword evidence="4" id="KW-1185">Reference proteome</keyword>
<organism evidence="3 4">
    <name type="scientific">Pseudoxanthomonas indica</name>
    <dbReference type="NCBI Taxonomy" id="428993"/>
    <lineage>
        <taxon>Bacteria</taxon>
        <taxon>Pseudomonadati</taxon>
        <taxon>Pseudomonadota</taxon>
        <taxon>Gammaproteobacteria</taxon>
        <taxon>Lysobacterales</taxon>
        <taxon>Lysobacteraceae</taxon>
        <taxon>Pseudoxanthomonas</taxon>
    </lineage>
</organism>
<dbReference type="EMBL" id="FUZV01000001">
    <property type="protein sequence ID" value="SKC47990.1"/>
    <property type="molecule type" value="Genomic_DNA"/>
</dbReference>
<dbReference type="RefSeq" id="WP_139381366.1">
    <property type="nucleotide sequence ID" value="NZ_BMCL01000003.1"/>
</dbReference>
<keyword evidence="2" id="KW-1133">Transmembrane helix</keyword>
<feature type="region of interest" description="Disordered" evidence="1">
    <location>
        <begin position="1"/>
        <end position="37"/>
    </location>
</feature>
<accession>A0A1T5J957</accession>
<evidence type="ECO:0000256" key="1">
    <source>
        <dbReference type="SAM" id="MobiDB-lite"/>
    </source>
</evidence>
<name>A0A1T5J957_9GAMM</name>
<evidence type="ECO:0000313" key="3">
    <source>
        <dbReference type="EMBL" id="SKC47990.1"/>
    </source>
</evidence>
<protein>
    <submittedName>
        <fullName evidence="3">Uncharacterized protein</fullName>
    </submittedName>
</protein>